<evidence type="ECO:0000256" key="4">
    <source>
        <dbReference type="ARBA" id="ARBA00022989"/>
    </source>
</evidence>
<evidence type="ECO:0000256" key="5">
    <source>
        <dbReference type="ARBA" id="ARBA00023136"/>
    </source>
</evidence>
<dbReference type="NCBIfam" id="NF047720">
    <property type="entry name" value="ThrSerExpThrE"/>
    <property type="match status" value="1"/>
</dbReference>
<feature type="transmembrane region" description="Helical" evidence="8">
    <location>
        <begin position="345"/>
        <end position="368"/>
    </location>
</feature>
<dbReference type="GO" id="GO:0022857">
    <property type="term" value="F:transmembrane transporter activity"/>
    <property type="evidence" value="ECO:0007669"/>
    <property type="project" value="InterPro"/>
</dbReference>
<proteinExistence type="inferred from homology"/>
<evidence type="ECO:0000259" key="9">
    <source>
        <dbReference type="Pfam" id="PF06738"/>
    </source>
</evidence>
<keyword evidence="4 8" id="KW-1133">Transmembrane helix</keyword>
<keyword evidence="2" id="KW-1003">Cell membrane</keyword>
<feature type="compositionally biased region" description="Low complexity" evidence="7">
    <location>
        <begin position="549"/>
        <end position="560"/>
    </location>
</feature>
<feature type="domain" description="Threonine/Serine exporter ThrE" evidence="10">
    <location>
        <begin position="354"/>
        <end position="479"/>
    </location>
</feature>
<feature type="compositionally biased region" description="Polar residues" evidence="7">
    <location>
        <begin position="566"/>
        <end position="582"/>
    </location>
</feature>
<feature type="transmembrane region" description="Helical" evidence="8">
    <location>
        <begin position="461"/>
        <end position="482"/>
    </location>
</feature>
<keyword evidence="3 8" id="KW-0812">Transmembrane</keyword>
<dbReference type="Proteomes" id="UP000296352">
    <property type="component" value="Chromosome"/>
</dbReference>
<comment type="subcellular location">
    <subcellularLocation>
        <location evidence="1">Cell membrane</location>
        <topology evidence="1">Multi-pass membrane protein</topology>
    </subcellularLocation>
</comment>
<dbReference type="InterPro" id="IPR024528">
    <property type="entry name" value="ThrE_2"/>
</dbReference>
<evidence type="ECO:0000256" key="7">
    <source>
        <dbReference type="SAM" id="MobiDB-lite"/>
    </source>
</evidence>
<feature type="transmembrane region" description="Helical" evidence="8">
    <location>
        <begin position="214"/>
        <end position="233"/>
    </location>
</feature>
<dbReference type="Pfam" id="PF06738">
    <property type="entry name" value="ThrE"/>
    <property type="match status" value="1"/>
</dbReference>
<organism evidence="11 12">
    <name type="scientific">Corynebacterium endometrii</name>
    <dbReference type="NCBI Taxonomy" id="2488819"/>
    <lineage>
        <taxon>Bacteria</taxon>
        <taxon>Bacillati</taxon>
        <taxon>Actinomycetota</taxon>
        <taxon>Actinomycetes</taxon>
        <taxon>Mycobacteriales</taxon>
        <taxon>Corynebacteriaceae</taxon>
        <taxon>Corynebacterium</taxon>
    </lineage>
</organism>
<feature type="domain" description="Threonine/serine exporter-like N-terminal" evidence="9">
    <location>
        <begin position="79"/>
        <end position="327"/>
    </location>
</feature>
<evidence type="ECO:0000259" key="10">
    <source>
        <dbReference type="Pfam" id="PF12821"/>
    </source>
</evidence>
<name>A0A4P7QJQ6_9CORY</name>
<keyword evidence="12" id="KW-1185">Reference proteome</keyword>
<feature type="region of interest" description="Disordered" evidence="7">
    <location>
        <begin position="521"/>
        <end position="625"/>
    </location>
</feature>
<protein>
    <recommendedName>
        <fullName evidence="13">Inner membrane protein YjjP</fullName>
    </recommendedName>
</protein>
<evidence type="ECO:0000313" key="12">
    <source>
        <dbReference type="Proteomes" id="UP000296352"/>
    </source>
</evidence>
<evidence type="ECO:0000256" key="2">
    <source>
        <dbReference type="ARBA" id="ARBA00022475"/>
    </source>
</evidence>
<dbReference type="GO" id="GO:0015744">
    <property type="term" value="P:succinate transport"/>
    <property type="evidence" value="ECO:0007669"/>
    <property type="project" value="TreeGrafter"/>
</dbReference>
<feature type="transmembrane region" description="Helical" evidence="8">
    <location>
        <begin position="430"/>
        <end position="449"/>
    </location>
</feature>
<dbReference type="InterPro" id="IPR050539">
    <property type="entry name" value="ThrE_Dicarb/AminoAcid_Exp"/>
</dbReference>
<dbReference type="PANTHER" id="PTHR34390">
    <property type="entry name" value="UPF0442 PROTEIN YJJB-RELATED"/>
    <property type="match status" value="1"/>
</dbReference>
<dbReference type="GO" id="GO:0005886">
    <property type="term" value="C:plasma membrane"/>
    <property type="evidence" value="ECO:0007669"/>
    <property type="project" value="UniProtKB-SubCell"/>
</dbReference>
<dbReference type="PANTHER" id="PTHR34390:SF2">
    <property type="entry name" value="SUCCINATE TRANSPORTER SUBUNIT YJJP-RELATED"/>
    <property type="match status" value="1"/>
</dbReference>
<dbReference type="AlphaFoldDB" id="A0A4P7QJQ6"/>
<evidence type="ECO:0000256" key="6">
    <source>
        <dbReference type="ARBA" id="ARBA00034125"/>
    </source>
</evidence>
<evidence type="ECO:0000256" key="1">
    <source>
        <dbReference type="ARBA" id="ARBA00004651"/>
    </source>
</evidence>
<evidence type="ECO:0000256" key="8">
    <source>
        <dbReference type="SAM" id="Phobius"/>
    </source>
</evidence>
<feature type="transmembrane region" description="Helical" evidence="8">
    <location>
        <begin position="240"/>
        <end position="262"/>
    </location>
</feature>
<evidence type="ECO:0000313" key="11">
    <source>
        <dbReference type="EMBL" id="QCB29184.1"/>
    </source>
</evidence>
<accession>A0A4P7QJQ6</accession>
<dbReference type="Pfam" id="PF12821">
    <property type="entry name" value="ThrE_2"/>
    <property type="match status" value="1"/>
</dbReference>
<feature type="compositionally biased region" description="Basic and acidic residues" evidence="7">
    <location>
        <begin position="599"/>
        <end position="625"/>
    </location>
</feature>
<feature type="transmembrane region" description="Helical" evidence="8">
    <location>
        <begin position="274"/>
        <end position="298"/>
    </location>
</feature>
<evidence type="ECO:0000256" key="3">
    <source>
        <dbReference type="ARBA" id="ARBA00022692"/>
    </source>
</evidence>
<sequence length="625" mass="65915" precursor="true">MSILDRLAAWTGKARPASAAADAAPTTSTPAVDALNSEAMGHDTMGNIATIDAAKAAPPPSPLAPIDLTDQSQVVGVMDIAARIGVILITSGTSNPDARAQVHLAASAYGLHYCHIDILTSTVTIHANMVTPDGRQQPLHVFRVAPRISLNFQKLAAVDKLIRSIHSGATPPAMAEKILDEIESMDPPISTFTTLVAWGAMGGFFSLILGGGAFQAIVSFFVAFTIMGVNTYLEKYRLPIFYQNIVGGFIAVLPAAVLFHLATYLDVDFSPSQVIGMGIIVLVAGLTLVQCIVDGITGAPVTSAARLLEAVFYTGAIVAGVGMGIQFVGYIGFELPPLATVAPPVYLEVPFLIIFGSLGSAAFAYACYASKKETVIAGCTAGAGMIFYYFLLLVLGIGNVVTAGIAAIAVGLAGGLMSRRFGIPPTVTMIIGYTPMLPGLTLYRGMYASLNDQTITGFRNLATAVAIAGALAAGVVLGERVARRLRRPQRFRPYSAFRKISRYSYNQATRLAVRTRSIPRVPMSPFAPRHNRPVPPPEFAGEHAGVRQTLSTSSSLPSPTEDAFPATTSWPAQTPTTYTSPGTGEWPEIDLEGLAAEQPGERADGQRDDSSKAQDRAQDTGRADA</sequence>
<gene>
    <name evidence="11" type="ORF">CENDO_09650</name>
</gene>
<reference evidence="11 12" key="1">
    <citation type="submission" date="2019-04" db="EMBL/GenBank/DDBJ databases">
        <title>Corynebacterium endometrii sp. nov., isolated from the uterus of a cow with endometritis.</title>
        <authorList>
            <person name="Ballas P."/>
            <person name="Ruckert C."/>
            <person name="Wagener K."/>
            <person name="Drillich M."/>
            <person name="Kaempfer P."/>
            <person name="Busse H.-J."/>
            <person name="Ehling-Schulz M."/>
        </authorList>
    </citation>
    <scope>NUCLEOTIDE SEQUENCE [LARGE SCALE GENOMIC DNA]</scope>
    <source>
        <strain evidence="11 12">LMM-1653</strain>
    </source>
</reference>
<keyword evidence="5 8" id="KW-0472">Membrane</keyword>
<feature type="transmembrane region" description="Helical" evidence="8">
    <location>
        <begin position="310"/>
        <end position="333"/>
    </location>
</feature>
<dbReference type="EMBL" id="CP039247">
    <property type="protein sequence ID" value="QCB29184.1"/>
    <property type="molecule type" value="Genomic_DNA"/>
</dbReference>
<comment type="similarity">
    <text evidence="6">Belongs to the ThrE exporter (TC 2.A.79) family.</text>
</comment>
<evidence type="ECO:0008006" key="13">
    <source>
        <dbReference type="Google" id="ProtNLM"/>
    </source>
</evidence>
<dbReference type="KEGG" id="cee:CENDO_09650"/>
<feature type="transmembrane region" description="Helical" evidence="8">
    <location>
        <begin position="400"/>
        <end position="418"/>
    </location>
</feature>
<dbReference type="InterPro" id="IPR010619">
    <property type="entry name" value="ThrE-like_N"/>
</dbReference>